<gene>
    <name evidence="1" type="ORF">EJ04DRAFT_593061</name>
</gene>
<dbReference type="OrthoDB" id="3762642at2759"/>
<organism evidence="1 2">
    <name type="scientific">Polyplosphaeria fusca</name>
    <dbReference type="NCBI Taxonomy" id="682080"/>
    <lineage>
        <taxon>Eukaryota</taxon>
        <taxon>Fungi</taxon>
        <taxon>Dikarya</taxon>
        <taxon>Ascomycota</taxon>
        <taxon>Pezizomycotina</taxon>
        <taxon>Dothideomycetes</taxon>
        <taxon>Pleosporomycetidae</taxon>
        <taxon>Pleosporales</taxon>
        <taxon>Tetraplosphaeriaceae</taxon>
        <taxon>Polyplosphaeria</taxon>
    </lineage>
</organism>
<sequence length="234" mass="26572">MYPDPAGGGGQVPFCQYFAAWWTTTQTFSGTKLNAAPYNQIKPKKPLNPAGWVGYMFPSHNNLWRSELILLDKPVNNAKSKLWQKMEPSSLRDMNLICKGQYASEKRKGLNSCIKILRQVLGLWTYNVAKSAVLKTQADRIGDALDFFDTNMPTIQPSGAKYQKMGLKAEWDQFIKIRTDAVIQKHTKFLDDYSDMLSKHVNSLKSNASPKQIQREQKLSIAIALRPTWTNPFP</sequence>
<reference evidence="1" key="1">
    <citation type="journal article" date="2020" name="Stud. Mycol.">
        <title>101 Dothideomycetes genomes: a test case for predicting lifestyles and emergence of pathogens.</title>
        <authorList>
            <person name="Haridas S."/>
            <person name="Albert R."/>
            <person name="Binder M."/>
            <person name="Bloem J."/>
            <person name="Labutti K."/>
            <person name="Salamov A."/>
            <person name="Andreopoulos B."/>
            <person name="Baker S."/>
            <person name="Barry K."/>
            <person name="Bills G."/>
            <person name="Bluhm B."/>
            <person name="Cannon C."/>
            <person name="Castanera R."/>
            <person name="Culley D."/>
            <person name="Daum C."/>
            <person name="Ezra D."/>
            <person name="Gonzalez J."/>
            <person name="Henrissat B."/>
            <person name="Kuo A."/>
            <person name="Liang C."/>
            <person name="Lipzen A."/>
            <person name="Lutzoni F."/>
            <person name="Magnuson J."/>
            <person name="Mondo S."/>
            <person name="Nolan M."/>
            <person name="Ohm R."/>
            <person name="Pangilinan J."/>
            <person name="Park H.-J."/>
            <person name="Ramirez L."/>
            <person name="Alfaro M."/>
            <person name="Sun H."/>
            <person name="Tritt A."/>
            <person name="Yoshinaga Y."/>
            <person name="Zwiers L.-H."/>
            <person name="Turgeon B."/>
            <person name="Goodwin S."/>
            <person name="Spatafora J."/>
            <person name="Crous P."/>
            <person name="Grigoriev I."/>
        </authorList>
    </citation>
    <scope>NUCLEOTIDE SEQUENCE</scope>
    <source>
        <strain evidence="1">CBS 125425</strain>
    </source>
</reference>
<name>A0A9P4V2I4_9PLEO</name>
<dbReference type="Proteomes" id="UP000799444">
    <property type="component" value="Unassembled WGS sequence"/>
</dbReference>
<protein>
    <submittedName>
        <fullName evidence="1">Uncharacterized protein</fullName>
    </submittedName>
</protein>
<dbReference type="AlphaFoldDB" id="A0A9P4V2I4"/>
<proteinExistence type="predicted"/>
<accession>A0A9P4V2I4</accession>
<dbReference type="EMBL" id="ML996116">
    <property type="protein sequence ID" value="KAF2737442.1"/>
    <property type="molecule type" value="Genomic_DNA"/>
</dbReference>
<evidence type="ECO:0000313" key="1">
    <source>
        <dbReference type="EMBL" id="KAF2737442.1"/>
    </source>
</evidence>
<evidence type="ECO:0000313" key="2">
    <source>
        <dbReference type="Proteomes" id="UP000799444"/>
    </source>
</evidence>
<keyword evidence="2" id="KW-1185">Reference proteome</keyword>
<comment type="caution">
    <text evidence="1">The sequence shown here is derived from an EMBL/GenBank/DDBJ whole genome shotgun (WGS) entry which is preliminary data.</text>
</comment>